<dbReference type="EMBL" id="FN648841">
    <property type="protein sequence ID" value="CBN77704.1"/>
    <property type="molecule type" value="Genomic_DNA"/>
</dbReference>
<dbReference type="EMBL" id="FN649741">
    <property type="protein sequence ID" value="CBN77704.1"/>
    <property type="molecule type" value="Genomic_DNA"/>
</dbReference>
<dbReference type="AlphaFoldDB" id="D8LR31"/>
<dbReference type="OrthoDB" id="64044at2759"/>
<gene>
    <name evidence="1" type="ORF">Esi_0062_0035</name>
</gene>
<accession>D8LR31</accession>
<keyword evidence="2" id="KW-1185">Reference proteome</keyword>
<organism evidence="1 2">
    <name type="scientific">Ectocarpus siliculosus</name>
    <name type="common">Brown alga</name>
    <name type="synonym">Conferva siliculosa</name>
    <dbReference type="NCBI Taxonomy" id="2880"/>
    <lineage>
        <taxon>Eukaryota</taxon>
        <taxon>Sar</taxon>
        <taxon>Stramenopiles</taxon>
        <taxon>Ochrophyta</taxon>
        <taxon>PX clade</taxon>
        <taxon>Phaeophyceae</taxon>
        <taxon>Ectocarpales</taxon>
        <taxon>Ectocarpaceae</taxon>
        <taxon>Ectocarpus</taxon>
    </lineage>
</organism>
<evidence type="ECO:0000313" key="2">
    <source>
        <dbReference type="Proteomes" id="UP000002630"/>
    </source>
</evidence>
<dbReference type="Proteomes" id="UP000002630">
    <property type="component" value="Linkage Group LG16"/>
</dbReference>
<dbReference type="InParanoid" id="D8LR31"/>
<reference evidence="1 2" key="1">
    <citation type="journal article" date="2010" name="Nature">
        <title>The Ectocarpus genome and the independent evolution of multicellularity in brown algae.</title>
        <authorList>
            <person name="Cock J.M."/>
            <person name="Sterck L."/>
            <person name="Rouze P."/>
            <person name="Scornet D."/>
            <person name="Allen A.E."/>
            <person name="Amoutzias G."/>
            <person name="Anthouard V."/>
            <person name="Artiguenave F."/>
            <person name="Aury J.M."/>
            <person name="Badger J.H."/>
            <person name="Beszteri B."/>
            <person name="Billiau K."/>
            <person name="Bonnet E."/>
            <person name="Bothwell J.H."/>
            <person name="Bowler C."/>
            <person name="Boyen C."/>
            <person name="Brownlee C."/>
            <person name="Carrano C.J."/>
            <person name="Charrier B."/>
            <person name="Cho G.Y."/>
            <person name="Coelho S.M."/>
            <person name="Collen J."/>
            <person name="Corre E."/>
            <person name="Da Silva C."/>
            <person name="Delage L."/>
            <person name="Delaroque N."/>
            <person name="Dittami S.M."/>
            <person name="Doulbeau S."/>
            <person name="Elias M."/>
            <person name="Farnham G."/>
            <person name="Gachon C.M."/>
            <person name="Gschloessl B."/>
            <person name="Heesch S."/>
            <person name="Jabbari K."/>
            <person name="Jubin C."/>
            <person name="Kawai H."/>
            <person name="Kimura K."/>
            <person name="Kloareg B."/>
            <person name="Kupper F.C."/>
            <person name="Lang D."/>
            <person name="Le Bail A."/>
            <person name="Leblanc C."/>
            <person name="Lerouge P."/>
            <person name="Lohr M."/>
            <person name="Lopez P.J."/>
            <person name="Martens C."/>
            <person name="Maumus F."/>
            <person name="Michel G."/>
            <person name="Miranda-Saavedra D."/>
            <person name="Morales J."/>
            <person name="Moreau H."/>
            <person name="Motomura T."/>
            <person name="Nagasato C."/>
            <person name="Napoli C.A."/>
            <person name="Nelson D.R."/>
            <person name="Nyvall-Collen P."/>
            <person name="Peters A.F."/>
            <person name="Pommier C."/>
            <person name="Potin P."/>
            <person name="Poulain J."/>
            <person name="Quesneville H."/>
            <person name="Read B."/>
            <person name="Rensing S.A."/>
            <person name="Ritter A."/>
            <person name="Rousvoal S."/>
            <person name="Samanta M."/>
            <person name="Samson G."/>
            <person name="Schroeder D.C."/>
            <person name="Segurens B."/>
            <person name="Strittmatter M."/>
            <person name="Tonon T."/>
            <person name="Tregear J.W."/>
            <person name="Valentin K."/>
            <person name="von Dassow P."/>
            <person name="Yamagishi T."/>
            <person name="Van de Peer Y."/>
            <person name="Wincker P."/>
        </authorList>
    </citation>
    <scope>NUCLEOTIDE SEQUENCE [LARGE SCALE GENOMIC DNA]</scope>
    <source>
        <strain evidence="2">Ec32 / CCAP1310/4</strain>
    </source>
</reference>
<protein>
    <submittedName>
        <fullName evidence="1">Uncharacterized protein</fullName>
    </submittedName>
</protein>
<sequence length="226" mass="25745">MNSAGARVEDVCTMREEELEQLHRAQKETLELELSWLPKPRLKYTKRFLELQKTKAGLVRLHQYHDAHTVHKALVKLQPVEEKAFLAEYNAQIALKRQALEKRQAHDREKLRESLTDFRLREERERNKVTENVKSKLKHSERSMGHAHVMALKRRPELAQKPSAHWQQRAHFASSAAALRGEQLAQAVKGKASGSAIKVADLTSIHDFGKGLSGTVSTYEDTATVS</sequence>
<name>D8LR31_ECTSI</name>
<evidence type="ECO:0000313" key="1">
    <source>
        <dbReference type="EMBL" id="CBN77704.1"/>
    </source>
</evidence>
<proteinExistence type="predicted"/>